<comment type="caution">
    <text evidence="6">The sequence shown here is derived from an EMBL/GenBank/DDBJ whole genome shotgun (WGS) entry which is preliminary data.</text>
</comment>
<gene>
    <name evidence="6" type="ORF">Purlil1_12533</name>
</gene>
<dbReference type="InterPro" id="IPR007111">
    <property type="entry name" value="NACHT_NTPase"/>
</dbReference>
<evidence type="ECO:0000256" key="3">
    <source>
        <dbReference type="PROSITE-ProRule" id="PRU00221"/>
    </source>
</evidence>
<dbReference type="PROSITE" id="PS50082">
    <property type="entry name" value="WD_REPEATS_2"/>
    <property type="match status" value="18"/>
</dbReference>
<dbReference type="InterPro" id="IPR001680">
    <property type="entry name" value="WD40_rpt"/>
</dbReference>
<feature type="region of interest" description="Disordered" evidence="4">
    <location>
        <begin position="41"/>
        <end position="76"/>
    </location>
</feature>
<dbReference type="InterPro" id="IPR050349">
    <property type="entry name" value="WD_LIS1/nudF_dynein_reg"/>
</dbReference>
<dbReference type="Pfam" id="PF17100">
    <property type="entry name" value="NACHT_N"/>
    <property type="match status" value="1"/>
</dbReference>
<proteinExistence type="predicted"/>
<sequence length="1803" mass="198577">MPRRLLSSIRKLLCRHDNATDQEDLTEQTARCVRGTAVSPSVASPARKDGRQVPTATCTSAESVDREPGSDRADVMTSADADGKITRLPERLWDRAYDHLKEQEHALVQAYEKVLSRELNKDTVDSTSSESQQNAIAQHDPAARRDQMKRLVDVGLQKTVPKSRVKEGVGAAMDVVLYAKEIISSAIQAVPQAALPWSGVIIALEMLANPSQETETNRNGVIYVATRMDWYWSLSSLLFGENTIDGGTLSGAGCELEKRIVDLYKLLLLYQMRSVCSYFRNRGLVFLRSVIKLEGWQASLQAIRDAEIVLMQDINMYGNQQTQLHAKNQEAKLENIYQTLRGRLRSQISKDDQQCLRHLRLSDPRHDKSRIERTKGGLLHDSYRWILDNHDFKRWRDQPESRLLWINGDPGKGKTMLLCGIIDELKKSSPPSLLSFFFCQGTNVRINNATDVVRGLIYLLVDQQPSLISHVRMEYDRAGETVFKDANTWDALVKIFISILRDPGLETAYFVIDALDECMTNLPELLDLIVQGSSSTKVKWLLSSRNNPEIKQKLRCDGTRTRLSLELKENAEQISRAVDIYIDDKVSHLESIQGDETLGDKVRAILHMKANGTFLWVALVVHELQKAKSWHILQVVEDVPAGLIELYHHMLKQIQLLQRDAEFCRLMLSTASVAYRPLHLAEIAVLSGIPNQISAKTENVREIVAMCGSFLTVRDDRVYLVHQSAKDFLSGEASSIVFPSGALGSHHAIYSRSLQIMHKTLRRNMYNLSALGVLIDDVGPPDPDPLAAAVYSCVYWVDHLLDSISGRDTAQDDALGDDRVYTFLKRKFLYWLEALSLLRHIPEGVIAMEKLESLVGYTLEGRLLDLARDARRFILSHKWMIENAPLQAYVSALLFSPAHSLVKELFKEEEPNWIQTKLSMEEDWNACIQTLEGHVDWVLSVAFSADGQRLASASADRTAKIWDAATGKCVQTLEGHSGRVLSVTFSADGQRLASASDDQAVKIWDAATGKCVKTLEGHSGRVFSVTFSADGQRLASASDDQAVKIWDAATGKCVKTLEGHSGRVFSVAFSADGQRLASASADRTAKIWDAATGKCIQTLEGHVDCVKSVAFSADSQRLASASDDQIVKIWDAGTGKWVQTLEGHSDWIGSVAFSADGQRLASASYDRTIKTWDIAVGKCVQTLEGHSDRVGSVAFSADGQRLASASYDRTIKIWDTAVDKLVQATLESHSDQVCSLAFSADGQRLASASYDRTIRVWETATGNCVQTLEGHGGWVHSVNYSANCQLLASASQDRTVKIWDTVAGKCLQTLEGHSHGVLSVAFSADDQRLASASHDRTVRIWDLATGNCVQTLEGNGDWVTSVAFSADGQRIASSLNNRIIKIWDTATGRYIQTLDGHNDNVWSIAFSADGQRLASASDDQTVKIWDTATGRCLQVLDSPSNQVLAITFSADGHRLASASSHRTVQILDAATGNCVQTLKGHNDTGWVIALSADGQRLASASSGRTAKIWDAATGKCIQTLEGHDDWIYSVAFSADSQRLASASYDRTVRVWDIAMGKCVQTLEGHDDRIYSVAFSADSQRLVSASYDRTVRVWDIAMGKCVQTLEGHDDQVGSVALSADGQRLASVSNNSIVKIWDAAARECVQTLEGHDDWVHSVAFSVDGRQLASASGDGAVKIWDASTGRCRQTFDAGTSLANLSFHRSGSYLLTEVGHLDIEPPFQPHTIEATATVATSSVRCAVPGQQDPKWHGYGLNPDRSWITRNGQNEVWLPSEYRPRCAAVLGGMVGIGCGTGRVQLFCFSPGV</sequence>
<name>A0ABR0BGM7_PURLI</name>
<feature type="repeat" description="WD" evidence="3">
    <location>
        <begin position="1226"/>
        <end position="1267"/>
    </location>
</feature>
<dbReference type="PROSITE" id="PS00678">
    <property type="entry name" value="WD_REPEATS_1"/>
    <property type="match status" value="12"/>
</dbReference>
<feature type="repeat" description="WD" evidence="3">
    <location>
        <begin position="931"/>
        <end position="972"/>
    </location>
</feature>
<dbReference type="EMBL" id="JAWRVI010000110">
    <property type="protein sequence ID" value="KAK4076878.1"/>
    <property type="molecule type" value="Genomic_DNA"/>
</dbReference>
<feature type="repeat" description="WD" evidence="3">
    <location>
        <begin position="1394"/>
        <end position="1435"/>
    </location>
</feature>
<feature type="repeat" description="WD" evidence="3">
    <location>
        <begin position="1268"/>
        <end position="1309"/>
    </location>
</feature>
<dbReference type="PANTHER" id="PTHR44129">
    <property type="entry name" value="WD REPEAT-CONTAINING PROTEIN POP1"/>
    <property type="match status" value="1"/>
</dbReference>
<feature type="compositionally biased region" description="Basic and acidic residues" evidence="4">
    <location>
        <begin position="63"/>
        <end position="74"/>
    </location>
</feature>
<dbReference type="InterPro" id="IPR011047">
    <property type="entry name" value="Quinoprotein_ADH-like_sf"/>
</dbReference>
<feature type="region of interest" description="Disordered" evidence="4">
    <location>
        <begin position="122"/>
        <end position="144"/>
    </location>
</feature>
<keyword evidence="2" id="KW-0677">Repeat</keyword>
<feature type="repeat" description="WD" evidence="3">
    <location>
        <begin position="1183"/>
        <end position="1224"/>
    </location>
</feature>
<feature type="repeat" description="WD" evidence="3">
    <location>
        <begin position="1604"/>
        <end position="1645"/>
    </location>
</feature>
<dbReference type="CDD" id="cd00200">
    <property type="entry name" value="WD40"/>
    <property type="match status" value="2"/>
</dbReference>
<feature type="compositionally biased region" description="Polar residues" evidence="4">
    <location>
        <begin position="125"/>
        <end position="136"/>
    </location>
</feature>
<organism evidence="6 7">
    <name type="scientific">Purpureocillium lilacinum</name>
    <name type="common">Paecilomyces lilacinus</name>
    <dbReference type="NCBI Taxonomy" id="33203"/>
    <lineage>
        <taxon>Eukaryota</taxon>
        <taxon>Fungi</taxon>
        <taxon>Dikarya</taxon>
        <taxon>Ascomycota</taxon>
        <taxon>Pezizomycotina</taxon>
        <taxon>Sordariomycetes</taxon>
        <taxon>Hypocreomycetidae</taxon>
        <taxon>Hypocreales</taxon>
        <taxon>Ophiocordycipitaceae</taxon>
        <taxon>Purpureocillium</taxon>
    </lineage>
</organism>
<feature type="repeat" description="WD" evidence="3">
    <location>
        <begin position="1646"/>
        <end position="1687"/>
    </location>
</feature>
<dbReference type="PROSITE" id="PS50837">
    <property type="entry name" value="NACHT"/>
    <property type="match status" value="1"/>
</dbReference>
<dbReference type="PROSITE" id="PS50294">
    <property type="entry name" value="WD_REPEATS_REGION"/>
    <property type="match status" value="17"/>
</dbReference>
<feature type="repeat" description="WD" evidence="3">
    <location>
        <begin position="1141"/>
        <end position="1182"/>
    </location>
</feature>
<feature type="repeat" description="WD" evidence="3">
    <location>
        <begin position="1057"/>
        <end position="1098"/>
    </location>
</feature>
<feature type="repeat" description="WD" evidence="3">
    <location>
        <begin position="1478"/>
        <end position="1519"/>
    </location>
</feature>
<dbReference type="SMART" id="SM00320">
    <property type="entry name" value="WD40"/>
    <property type="match status" value="18"/>
</dbReference>
<dbReference type="SUPFAM" id="SSF50978">
    <property type="entry name" value="WD40 repeat-like"/>
    <property type="match status" value="1"/>
</dbReference>
<feature type="repeat" description="WD" evidence="3">
    <location>
        <begin position="1562"/>
        <end position="1603"/>
    </location>
</feature>
<feature type="repeat" description="WD" evidence="3">
    <location>
        <begin position="1520"/>
        <end position="1561"/>
    </location>
</feature>
<keyword evidence="1 3" id="KW-0853">WD repeat</keyword>
<feature type="repeat" description="WD" evidence="3">
    <location>
        <begin position="1099"/>
        <end position="1140"/>
    </location>
</feature>
<dbReference type="Pfam" id="PF24883">
    <property type="entry name" value="NPHP3_N"/>
    <property type="match status" value="1"/>
</dbReference>
<feature type="repeat" description="WD" evidence="3">
    <location>
        <begin position="973"/>
        <end position="1014"/>
    </location>
</feature>
<dbReference type="PRINTS" id="PR00320">
    <property type="entry name" value="GPROTEINBRPT"/>
</dbReference>
<keyword evidence="7" id="KW-1185">Reference proteome</keyword>
<evidence type="ECO:0000313" key="7">
    <source>
        <dbReference type="Proteomes" id="UP001287286"/>
    </source>
</evidence>
<feature type="repeat" description="WD" evidence="3">
    <location>
        <begin position="1310"/>
        <end position="1351"/>
    </location>
</feature>
<evidence type="ECO:0000313" key="6">
    <source>
        <dbReference type="EMBL" id="KAK4076878.1"/>
    </source>
</evidence>
<dbReference type="InterPro" id="IPR019775">
    <property type="entry name" value="WD40_repeat_CS"/>
</dbReference>
<dbReference type="InterPro" id="IPR015943">
    <property type="entry name" value="WD40/YVTN_repeat-like_dom_sf"/>
</dbReference>
<feature type="repeat" description="WD" evidence="3">
    <location>
        <begin position="1015"/>
        <end position="1056"/>
    </location>
</feature>
<dbReference type="Pfam" id="PF00400">
    <property type="entry name" value="WD40"/>
    <property type="match status" value="18"/>
</dbReference>
<feature type="repeat" description="WD" evidence="3">
    <location>
        <begin position="1352"/>
        <end position="1393"/>
    </location>
</feature>
<feature type="domain" description="NACHT" evidence="5">
    <location>
        <begin position="402"/>
        <end position="547"/>
    </location>
</feature>
<dbReference type="Proteomes" id="UP001287286">
    <property type="component" value="Unassembled WGS sequence"/>
</dbReference>
<accession>A0ABR0BGM7</accession>
<dbReference type="InterPro" id="IPR020472">
    <property type="entry name" value="WD40_PAC1"/>
</dbReference>
<dbReference type="Gene3D" id="3.40.50.300">
    <property type="entry name" value="P-loop containing nucleotide triphosphate hydrolases"/>
    <property type="match status" value="1"/>
</dbReference>
<protein>
    <recommendedName>
        <fullName evidence="5">NACHT domain-containing protein</fullName>
    </recommendedName>
</protein>
<dbReference type="SUPFAM" id="SSF50998">
    <property type="entry name" value="Quinoprotein alcohol dehydrogenase-like"/>
    <property type="match status" value="2"/>
</dbReference>
<evidence type="ECO:0000256" key="1">
    <source>
        <dbReference type="ARBA" id="ARBA00022574"/>
    </source>
</evidence>
<evidence type="ECO:0000256" key="4">
    <source>
        <dbReference type="SAM" id="MobiDB-lite"/>
    </source>
</evidence>
<dbReference type="Gene3D" id="2.130.10.10">
    <property type="entry name" value="YVTN repeat-like/Quinoprotein amine dehydrogenase"/>
    <property type="match status" value="9"/>
</dbReference>
<dbReference type="InterPro" id="IPR027417">
    <property type="entry name" value="P-loop_NTPase"/>
</dbReference>
<feature type="repeat" description="WD" evidence="3">
    <location>
        <begin position="1436"/>
        <end position="1477"/>
    </location>
</feature>
<dbReference type="InterPro" id="IPR031359">
    <property type="entry name" value="NACHT_N"/>
</dbReference>
<dbReference type="InterPro" id="IPR036322">
    <property type="entry name" value="WD40_repeat_dom_sf"/>
</dbReference>
<evidence type="ECO:0000259" key="5">
    <source>
        <dbReference type="PROSITE" id="PS50837"/>
    </source>
</evidence>
<dbReference type="InterPro" id="IPR056884">
    <property type="entry name" value="NPHP3-like_N"/>
</dbReference>
<reference evidence="6 7" key="1">
    <citation type="journal article" date="2024" name="Microbiol. Resour. Announc.">
        <title>Genome annotations for the ascomycete fungi Trichoderma harzianum, Trichoderma aggressivum, and Purpureocillium lilacinum.</title>
        <authorList>
            <person name="Beijen E.P.W."/>
            <person name="Ohm R.A."/>
        </authorList>
    </citation>
    <scope>NUCLEOTIDE SEQUENCE [LARGE SCALE GENOMIC DNA]</scope>
    <source>
        <strain evidence="6 7">CBS 150709</strain>
    </source>
</reference>
<evidence type="ECO:0000256" key="2">
    <source>
        <dbReference type="ARBA" id="ARBA00022737"/>
    </source>
</evidence>